<protein>
    <recommendedName>
        <fullName evidence="4">Anti-sigma factor antagonist</fullName>
    </recommendedName>
</protein>
<evidence type="ECO:0000256" key="2">
    <source>
        <dbReference type="ARBA" id="ARBA00022553"/>
    </source>
</evidence>
<dbReference type="InterPro" id="IPR003658">
    <property type="entry name" value="Anti-sigma_ant"/>
</dbReference>
<dbReference type="InterPro" id="IPR036513">
    <property type="entry name" value="STAS_dom_sf"/>
</dbReference>
<keyword evidence="7" id="KW-1185">Reference proteome</keyword>
<dbReference type="NCBIfam" id="TIGR00377">
    <property type="entry name" value="ant_ant_sig"/>
    <property type="match status" value="1"/>
</dbReference>
<reference evidence="6 7" key="1">
    <citation type="journal article" date="2016" name="Genome Announc.">
        <title>Whole-Genome Sequence of Rummeliibacillus stabekisii Strain PP9 Isolated from Antarctic Soil.</title>
        <authorList>
            <person name="da Mota F.F."/>
            <person name="Vollu R.E."/>
            <person name="Jurelevicius D."/>
            <person name="Seldin L."/>
        </authorList>
    </citation>
    <scope>NUCLEOTIDE SEQUENCE [LARGE SCALE GENOMIC DNA]</scope>
    <source>
        <strain evidence="6 7">PP9</strain>
    </source>
</reference>
<keyword evidence="2" id="KW-0597">Phosphoprotein</keyword>
<name>A0A143HFB5_9BACL</name>
<dbReference type="CDD" id="cd07043">
    <property type="entry name" value="STAS_anti-anti-sigma_factors"/>
    <property type="match status" value="1"/>
</dbReference>
<evidence type="ECO:0000313" key="7">
    <source>
        <dbReference type="Proteomes" id="UP000076021"/>
    </source>
</evidence>
<evidence type="ECO:0000256" key="3">
    <source>
        <dbReference type="ARBA" id="ARBA00024670"/>
    </source>
</evidence>
<accession>A0A143HFB5</accession>
<feature type="domain" description="STAS" evidence="5">
    <location>
        <begin position="3"/>
        <end position="113"/>
    </location>
</feature>
<comment type="similarity">
    <text evidence="1 4">Belongs to the anti-sigma-factor antagonist family.</text>
</comment>
<sequence>MDFKLDVVEETGKVQAILQGEIDAYTAPVLREQLDGISISEGTQVELNFSNVNYMDSTGLSVIVAFYKSVVANGGEIVLTCLSERLKRLFDITGLTDIMNIEVRKVISNNERI</sequence>
<dbReference type="PROSITE" id="PS50801">
    <property type="entry name" value="STAS"/>
    <property type="match status" value="1"/>
</dbReference>
<comment type="function">
    <text evidence="3">Positive regulator of sigma-B activity. Non-phosphorylated RsbV binds to RsbW, preventing its association with sigma-B. When phosphorylated, releases RsbW, which is then free to complex with and inactivate sigma-B.</text>
</comment>
<proteinExistence type="inferred from homology"/>
<dbReference type="PANTHER" id="PTHR33495">
    <property type="entry name" value="ANTI-SIGMA FACTOR ANTAGONIST TM_1081-RELATED-RELATED"/>
    <property type="match status" value="1"/>
</dbReference>
<dbReference type="STRING" id="241244.ATY39_12560"/>
<dbReference type="SUPFAM" id="SSF52091">
    <property type="entry name" value="SpoIIaa-like"/>
    <property type="match status" value="1"/>
</dbReference>
<evidence type="ECO:0000256" key="4">
    <source>
        <dbReference type="RuleBase" id="RU003749"/>
    </source>
</evidence>
<dbReference type="RefSeq" id="WP_066790269.1">
    <property type="nucleotide sequence ID" value="NZ_CP014806.1"/>
</dbReference>
<dbReference type="KEGG" id="rst:ATY39_12560"/>
<dbReference type="InterPro" id="IPR002645">
    <property type="entry name" value="STAS_dom"/>
</dbReference>
<evidence type="ECO:0000313" key="6">
    <source>
        <dbReference type="EMBL" id="AMX00167.1"/>
    </source>
</evidence>
<dbReference type="PANTHER" id="PTHR33495:SF9">
    <property type="entry name" value="ANTI-SIGMA-B FACTOR ANTAGONIST"/>
    <property type="match status" value="1"/>
</dbReference>
<evidence type="ECO:0000259" key="5">
    <source>
        <dbReference type="PROSITE" id="PS50801"/>
    </source>
</evidence>
<dbReference type="OrthoDB" id="9793697at2"/>
<dbReference type="GO" id="GO:0043856">
    <property type="term" value="F:anti-sigma factor antagonist activity"/>
    <property type="evidence" value="ECO:0007669"/>
    <property type="project" value="InterPro"/>
</dbReference>
<evidence type="ECO:0000256" key="1">
    <source>
        <dbReference type="ARBA" id="ARBA00009013"/>
    </source>
</evidence>
<organism evidence="6 7">
    <name type="scientific">Rummeliibacillus stabekisii</name>
    <dbReference type="NCBI Taxonomy" id="241244"/>
    <lineage>
        <taxon>Bacteria</taxon>
        <taxon>Bacillati</taxon>
        <taxon>Bacillota</taxon>
        <taxon>Bacilli</taxon>
        <taxon>Bacillales</taxon>
        <taxon>Caryophanaceae</taxon>
        <taxon>Rummeliibacillus</taxon>
    </lineage>
</organism>
<dbReference type="Gene3D" id="3.30.750.24">
    <property type="entry name" value="STAS domain"/>
    <property type="match status" value="1"/>
</dbReference>
<dbReference type="EMBL" id="CP014806">
    <property type="protein sequence ID" value="AMX00167.1"/>
    <property type="molecule type" value="Genomic_DNA"/>
</dbReference>
<reference evidence="7" key="2">
    <citation type="submission" date="2016-03" db="EMBL/GenBank/DDBJ databases">
        <authorList>
            <person name="Seldin L."/>
        </authorList>
    </citation>
    <scope>NUCLEOTIDE SEQUENCE [LARGE SCALE GENOMIC DNA]</scope>
    <source>
        <strain evidence="7">PP9</strain>
    </source>
</reference>
<dbReference type="Pfam" id="PF01740">
    <property type="entry name" value="STAS"/>
    <property type="match status" value="1"/>
</dbReference>
<dbReference type="AlphaFoldDB" id="A0A143HFB5"/>
<dbReference type="Proteomes" id="UP000076021">
    <property type="component" value="Chromosome"/>
</dbReference>
<gene>
    <name evidence="6" type="ORF">ATY39_12560</name>
</gene>